<sequence>MWRVEGAIRKIVEPFGFLMNFREVLDSPEEFPPVRARVWSKPGIIPPSVIQVSLSGWEVRVKVEVVGGGGCITYADMVKQGRTKQGLLPDEVATAHGRHPSAAKERRTATKVVLPEEGLPSIGEFQAEDPSSPGEIPILTASPETVRPATSAPDHVAFCRSDVVGARRTLSAPDQGVQTIKAVVVGADGKARSIQSSSYNTPAKEGLSPAVTGTDQEAEEWMEEEELSSEVGASSAHEDLEESTAESPREDRLLPTDLLTEGASASVERVVAPIPAIHSRFNGGQFNPSEERHEEDLIFDEGPDLQGSPGCALGNGAGKKMDSNIDADNETSYLEASLQQVLREWESPQLSSFCELLQRREVTDGSHDRVLWWPSLHKSFSTKLAYRNKVVLKAQRFYFENLWQLASQFIREWGVHLAGARVVRFERNRLVLEE</sequence>
<reference evidence="2" key="2">
    <citation type="submission" date="2023-06" db="EMBL/GenBank/DDBJ databases">
        <authorList>
            <person name="Ma L."/>
            <person name="Liu K.-W."/>
            <person name="Li Z."/>
            <person name="Hsiao Y.-Y."/>
            <person name="Qi Y."/>
            <person name="Fu T."/>
            <person name="Tang G."/>
            <person name="Zhang D."/>
            <person name="Sun W.-H."/>
            <person name="Liu D.-K."/>
            <person name="Li Y."/>
            <person name="Chen G.-Z."/>
            <person name="Liu X.-D."/>
            <person name="Liao X.-Y."/>
            <person name="Jiang Y.-T."/>
            <person name="Yu X."/>
            <person name="Hao Y."/>
            <person name="Huang J."/>
            <person name="Zhao X.-W."/>
            <person name="Ke S."/>
            <person name="Chen Y.-Y."/>
            <person name="Wu W.-L."/>
            <person name="Hsu J.-L."/>
            <person name="Lin Y.-F."/>
            <person name="Huang M.-D."/>
            <person name="Li C.-Y."/>
            <person name="Huang L."/>
            <person name="Wang Z.-W."/>
            <person name="Zhao X."/>
            <person name="Zhong W.-Y."/>
            <person name="Peng D.-H."/>
            <person name="Ahmad S."/>
            <person name="Lan S."/>
            <person name="Zhang J.-S."/>
            <person name="Tsai W.-C."/>
            <person name="Van De Peer Y."/>
            <person name="Liu Z.-J."/>
        </authorList>
    </citation>
    <scope>NUCLEOTIDE SEQUENCE</scope>
    <source>
        <strain evidence="2">CP</strain>
        <tissue evidence="2">Leaves</tissue>
    </source>
</reference>
<feature type="compositionally biased region" description="Acidic residues" evidence="1">
    <location>
        <begin position="216"/>
        <end position="228"/>
    </location>
</feature>
<dbReference type="AlphaFoldDB" id="A0AAV9F1D5"/>
<feature type="region of interest" description="Disordered" evidence="1">
    <location>
        <begin position="194"/>
        <end position="256"/>
    </location>
</feature>
<keyword evidence="3" id="KW-1185">Reference proteome</keyword>
<name>A0AAV9F1D5_ACOCL</name>
<comment type="caution">
    <text evidence="2">The sequence shown here is derived from an EMBL/GenBank/DDBJ whole genome shotgun (WGS) entry which is preliminary data.</text>
</comment>
<organism evidence="2 3">
    <name type="scientific">Acorus calamus</name>
    <name type="common">Sweet flag</name>
    <dbReference type="NCBI Taxonomy" id="4465"/>
    <lineage>
        <taxon>Eukaryota</taxon>
        <taxon>Viridiplantae</taxon>
        <taxon>Streptophyta</taxon>
        <taxon>Embryophyta</taxon>
        <taxon>Tracheophyta</taxon>
        <taxon>Spermatophyta</taxon>
        <taxon>Magnoliopsida</taxon>
        <taxon>Liliopsida</taxon>
        <taxon>Acoraceae</taxon>
        <taxon>Acorus</taxon>
    </lineage>
</organism>
<proteinExistence type="predicted"/>
<evidence type="ECO:0000313" key="3">
    <source>
        <dbReference type="Proteomes" id="UP001180020"/>
    </source>
</evidence>
<dbReference type="EMBL" id="JAUJYO010000004">
    <property type="protein sequence ID" value="KAK1318948.1"/>
    <property type="molecule type" value="Genomic_DNA"/>
</dbReference>
<reference evidence="2" key="1">
    <citation type="journal article" date="2023" name="Nat. Commun.">
        <title>Diploid and tetraploid genomes of Acorus and the evolution of monocots.</title>
        <authorList>
            <person name="Ma L."/>
            <person name="Liu K.W."/>
            <person name="Li Z."/>
            <person name="Hsiao Y.Y."/>
            <person name="Qi Y."/>
            <person name="Fu T."/>
            <person name="Tang G.D."/>
            <person name="Zhang D."/>
            <person name="Sun W.H."/>
            <person name="Liu D.K."/>
            <person name="Li Y."/>
            <person name="Chen G.Z."/>
            <person name="Liu X.D."/>
            <person name="Liao X.Y."/>
            <person name="Jiang Y.T."/>
            <person name="Yu X."/>
            <person name="Hao Y."/>
            <person name="Huang J."/>
            <person name="Zhao X.W."/>
            <person name="Ke S."/>
            <person name="Chen Y.Y."/>
            <person name="Wu W.L."/>
            <person name="Hsu J.L."/>
            <person name="Lin Y.F."/>
            <person name="Huang M.D."/>
            <person name="Li C.Y."/>
            <person name="Huang L."/>
            <person name="Wang Z.W."/>
            <person name="Zhao X."/>
            <person name="Zhong W.Y."/>
            <person name="Peng D.H."/>
            <person name="Ahmad S."/>
            <person name="Lan S."/>
            <person name="Zhang J.S."/>
            <person name="Tsai W.C."/>
            <person name="Van de Peer Y."/>
            <person name="Liu Z.J."/>
        </authorList>
    </citation>
    <scope>NUCLEOTIDE SEQUENCE</scope>
    <source>
        <strain evidence="2">CP</strain>
    </source>
</reference>
<gene>
    <name evidence="2" type="ORF">QJS10_CPB04g01364</name>
</gene>
<evidence type="ECO:0000313" key="2">
    <source>
        <dbReference type="EMBL" id="KAK1318948.1"/>
    </source>
</evidence>
<protein>
    <submittedName>
        <fullName evidence="2">Uncharacterized protein</fullName>
    </submittedName>
</protein>
<accession>A0AAV9F1D5</accession>
<evidence type="ECO:0000256" key="1">
    <source>
        <dbReference type="SAM" id="MobiDB-lite"/>
    </source>
</evidence>
<dbReference type="Proteomes" id="UP001180020">
    <property type="component" value="Unassembled WGS sequence"/>
</dbReference>